<feature type="compositionally biased region" description="Basic and acidic residues" evidence="1">
    <location>
        <begin position="22"/>
        <end position="31"/>
    </location>
</feature>
<dbReference type="Proteomes" id="UP000053236">
    <property type="component" value="Unassembled WGS sequence"/>
</dbReference>
<gene>
    <name evidence="2" type="ORF">L915_19417</name>
    <name evidence="3" type="ORF">L916_19314</name>
</gene>
<reference evidence="2" key="1">
    <citation type="submission" date="2013-11" db="EMBL/GenBank/DDBJ databases">
        <title>The Genome Sequence of Phytophthora parasitica CJ02B3.</title>
        <authorList>
            <consortium name="The Broad Institute Genomics Platform"/>
            <person name="Russ C."/>
            <person name="Tyler B."/>
            <person name="Panabieres F."/>
            <person name="Shan W."/>
            <person name="Tripathy S."/>
            <person name="Grunwald N."/>
            <person name="Machado M."/>
            <person name="Johnson C.S."/>
            <person name="Arredondo F."/>
            <person name="Hong C."/>
            <person name="Coffey M."/>
            <person name="Young S.K."/>
            <person name="Zeng Q."/>
            <person name="Gargeya S."/>
            <person name="Fitzgerald M."/>
            <person name="Abouelleil A."/>
            <person name="Alvarado L."/>
            <person name="Chapman S.B."/>
            <person name="Gainer-Dewar J."/>
            <person name="Goldberg J."/>
            <person name="Griggs A."/>
            <person name="Gujja S."/>
            <person name="Hansen M."/>
            <person name="Howarth C."/>
            <person name="Imamovic A."/>
            <person name="Ireland A."/>
            <person name="Larimer J."/>
            <person name="McCowan C."/>
            <person name="Murphy C."/>
            <person name="Pearson M."/>
            <person name="Poon T.W."/>
            <person name="Priest M."/>
            <person name="Roberts A."/>
            <person name="Saif S."/>
            <person name="Shea T."/>
            <person name="Sykes S."/>
            <person name="Wortman J."/>
            <person name="Nusbaum C."/>
            <person name="Birren B."/>
        </authorList>
    </citation>
    <scope>NUCLEOTIDE SEQUENCE [LARGE SCALE GENOMIC DNA]</scope>
    <source>
        <strain evidence="2">CJ02B3</strain>
    </source>
</reference>
<dbReference type="Proteomes" id="UP000053864">
    <property type="component" value="Unassembled WGS sequence"/>
</dbReference>
<organism evidence="3">
    <name type="scientific">Phytophthora nicotianae</name>
    <name type="common">Potato buckeye rot agent</name>
    <name type="synonym">Phytophthora parasitica</name>
    <dbReference type="NCBI Taxonomy" id="4792"/>
    <lineage>
        <taxon>Eukaryota</taxon>
        <taxon>Sar</taxon>
        <taxon>Stramenopiles</taxon>
        <taxon>Oomycota</taxon>
        <taxon>Peronosporomycetes</taxon>
        <taxon>Peronosporales</taxon>
        <taxon>Peronosporaceae</taxon>
        <taxon>Phytophthora</taxon>
    </lineage>
</organism>
<sequence length="108" mass="12545">MSENLQRRVQLSYAAPGPKFDQGYDERKEQNRPGYEIRGSGSRFPDAEGFNARTDARHPRLSFVTCIDTSKSYSFDIHVLIKIYYDTLDRIGFNYLQRSSTDGKEIRQ</sequence>
<evidence type="ECO:0000256" key="1">
    <source>
        <dbReference type="SAM" id="MobiDB-lite"/>
    </source>
</evidence>
<dbReference type="EMBL" id="KI676049">
    <property type="protein sequence ID" value="ETL27119.1"/>
    <property type="molecule type" value="Genomic_DNA"/>
</dbReference>
<accession>W2HYV5</accession>
<name>W2HYV5_PHYNI</name>
<feature type="region of interest" description="Disordered" evidence="1">
    <location>
        <begin position="15"/>
        <end position="50"/>
    </location>
</feature>
<dbReference type="AlphaFoldDB" id="W2HYV5"/>
<evidence type="ECO:0000313" key="2">
    <source>
        <dbReference type="EMBL" id="ETK73692.1"/>
    </source>
</evidence>
<dbReference type="EMBL" id="KI689249">
    <property type="protein sequence ID" value="ETK73692.1"/>
    <property type="molecule type" value="Genomic_DNA"/>
</dbReference>
<evidence type="ECO:0000313" key="3">
    <source>
        <dbReference type="EMBL" id="ETL27119.1"/>
    </source>
</evidence>
<protein>
    <submittedName>
        <fullName evidence="3">Uncharacterized protein</fullName>
    </submittedName>
</protein>
<proteinExistence type="predicted"/>
<reference evidence="3" key="2">
    <citation type="submission" date="2013-11" db="EMBL/GenBank/DDBJ databases">
        <title>The Genome Sequence of Phytophthora parasitica CJ05E6.</title>
        <authorList>
            <consortium name="The Broad Institute Genomics Platform"/>
            <person name="Russ C."/>
            <person name="Tyler B."/>
            <person name="Panabieres F."/>
            <person name="Shan W."/>
            <person name="Tripathy S."/>
            <person name="Grunwald N."/>
            <person name="Machado M."/>
            <person name="Johnson C.S."/>
            <person name="Arredondo F."/>
            <person name="Hong C."/>
            <person name="Coffey M."/>
            <person name="Young S.K."/>
            <person name="Zeng Q."/>
            <person name="Gargeya S."/>
            <person name="Fitzgerald M."/>
            <person name="Abouelleil A."/>
            <person name="Alvarado L."/>
            <person name="Chapman S.B."/>
            <person name="Gainer-Dewar J."/>
            <person name="Goldberg J."/>
            <person name="Griggs A."/>
            <person name="Gujja S."/>
            <person name="Hansen M."/>
            <person name="Howarth C."/>
            <person name="Imamovic A."/>
            <person name="Ireland A."/>
            <person name="Larimer J."/>
            <person name="McCowan C."/>
            <person name="Murphy C."/>
            <person name="Pearson M."/>
            <person name="Poon T.W."/>
            <person name="Priest M."/>
            <person name="Roberts A."/>
            <person name="Saif S."/>
            <person name="Shea T."/>
            <person name="Sykes S."/>
            <person name="Wortman J."/>
            <person name="Nusbaum C."/>
            <person name="Birren B."/>
        </authorList>
    </citation>
    <scope>NUCLEOTIDE SEQUENCE [LARGE SCALE GENOMIC DNA]</scope>
    <source>
        <strain evidence="3">CJ05E6</strain>
    </source>
</reference>